<dbReference type="EMBL" id="CP110423">
    <property type="protein sequence ID" value="WAQ83544.1"/>
    <property type="molecule type" value="Genomic_DNA"/>
</dbReference>
<protein>
    <submittedName>
        <fullName evidence="2">Uncharacterized protein</fullName>
    </submittedName>
</protein>
<proteinExistence type="predicted"/>
<dbReference type="RefSeq" id="XP_053019099.1">
    <property type="nucleotide sequence ID" value="XM_053167931.1"/>
</dbReference>
<evidence type="ECO:0000256" key="1">
    <source>
        <dbReference type="SAM" id="MobiDB-lite"/>
    </source>
</evidence>
<feature type="region of interest" description="Disordered" evidence="1">
    <location>
        <begin position="1"/>
        <end position="56"/>
    </location>
</feature>
<accession>A0ABY7CFT4</accession>
<organism evidence="2 3">
    <name type="scientific">Puccinia triticina</name>
    <dbReference type="NCBI Taxonomy" id="208348"/>
    <lineage>
        <taxon>Eukaryota</taxon>
        <taxon>Fungi</taxon>
        <taxon>Dikarya</taxon>
        <taxon>Basidiomycota</taxon>
        <taxon>Pucciniomycotina</taxon>
        <taxon>Pucciniomycetes</taxon>
        <taxon>Pucciniales</taxon>
        <taxon>Pucciniaceae</taxon>
        <taxon>Puccinia</taxon>
    </lineage>
</organism>
<dbReference type="Proteomes" id="UP001164743">
    <property type="component" value="Chromosome 3A"/>
</dbReference>
<reference evidence="2" key="1">
    <citation type="submission" date="2022-10" db="EMBL/GenBank/DDBJ databases">
        <title>Puccinia triticina Genome sequencing and assembly.</title>
        <authorList>
            <person name="Li C."/>
        </authorList>
    </citation>
    <scope>NUCLEOTIDE SEQUENCE</scope>
    <source>
        <strain evidence="2">Pt15</strain>
    </source>
</reference>
<name>A0ABY7CFT4_9BASI</name>
<keyword evidence="3" id="KW-1185">Reference proteome</keyword>
<gene>
    <name evidence="2" type="ORF">PtA15_3A915</name>
</gene>
<sequence length="98" mass="10342">MPHARCHRTSNASPASPMDHCVGCPAPPAPKRIKHEAPANSHTPLEGADKIPTPPDVCPVDTVPVDKLPAVAPKEVIINIGVARCIENRDGSLNFGIK</sequence>
<evidence type="ECO:0000313" key="3">
    <source>
        <dbReference type="Proteomes" id="UP001164743"/>
    </source>
</evidence>
<evidence type="ECO:0000313" key="2">
    <source>
        <dbReference type="EMBL" id="WAQ83544.1"/>
    </source>
</evidence>
<dbReference type="GeneID" id="77808826"/>